<dbReference type="Proteomes" id="UP000266313">
    <property type="component" value="Chromosome"/>
</dbReference>
<accession>A0A250KZA9</accession>
<sequence length="355" mass="37324">MPTIPKIHAHSNGANAKCTAVNSKILSLIYVIKHYHPDGLGSLLALTNATGSITATQRFDAFGQKLAGTGTVPTYGYTGREPDATGLVYYRARYYDPSIGRFTARDPVGYLDGLNRYAYVGNNPINFTDPNGLLMRRVEMWWDTQAKGIVNDYGGTAADVGVGFTPVGIYADVYGAATGKTLFGGQELSGWERALGLIPGVSEIAGVVRGVNKVDNIVGAIKYGNLDTLNRPTGVSATITPDMIGTGTKANPTILPPGYVTDSGMARGHLLGAQLGGSGDDVRNLVTIQQTPANSPVMRGFENQVRAAVEGGQNVNLQVTPVYQGNNPIPCGITMCASGSGGFNLDVTILNPPGR</sequence>
<dbReference type="AlphaFoldDB" id="A0A250KZA9"/>
<dbReference type="InterPro" id="IPR027797">
    <property type="entry name" value="PT-TG_dom"/>
</dbReference>
<comment type="subcellular location">
    <subcellularLocation>
        <location evidence="1">Secreted</location>
    </subcellularLocation>
</comment>
<feature type="domain" description="Pre-toxin TG" evidence="4">
    <location>
        <begin position="159"/>
        <end position="211"/>
    </location>
</feature>
<feature type="domain" description="Type VII secretion system protein EssD-like" evidence="3">
    <location>
        <begin position="213"/>
        <end position="336"/>
    </location>
</feature>
<organism evidence="5 6">
    <name type="scientific">Methylocaldum marinum</name>
    <dbReference type="NCBI Taxonomy" id="1432792"/>
    <lineage>
        <taxon>Bacteria</taxon>
        <taxon>Pseudomonadati</taxon>
        <taxon>Pseudomonadota</taxon>
        <taxon>Gammaproteobacteria</taxon>
        <taxon>Methylococcales</taxon>
        <taxon>Methylococcaceae</taxon>
        <taxon>Methylocaldum</taxon>
    </lineage>
</organism>
<evidence type="ECO:0000256" key="1">
    <source>
        <dbReference type="ARBA" id="ARBA00004613"/>
    </source>
</evidence>
<proteinExistence type="predicted"/>
<dbReference type="InterPro" id="IPR044927">
    <property type="entry name" value="Endonuclea_NS_2"/>
</dbReference>
<reference evidence="5 6" key="1">
    <citation type="submission" date="2016-12" db="EMBL/GenBank/DDBJ databases">
        <title>Genome sequencing of Methylocaldum marinum.</title>
        <authorList>
            <person name="Takeuchi M."/>
            <person name="Kamagata Y."/>
            <person name="Hiraoka S."/>
            <person name="Oshima K."/>
            <person name="Hattori M."/>
            <person name="Iwasaki W."/>
        </authorList>
    </citation>
    <scope>NUCLEOTIDE SEQUENCE [LARGE SCALE GENOMIC DNA]</scope>
    <source>
        <strain evidence="5 6">S8</strain>
    </source>
</reference>
<dbReference type="InterPro" id="IPR022385">
    <property type="entry name" value="Rhs_assc_core"/>
</dbReference>
<dbReference type="GO" id="GO:0005576">
    <property type="term" value="C:extracellular region"/>
    <property type="evidence" value="ECO:0007669"/>
    <property type="project" value="UniProtKB-SubCell"/>
</dbReference>
<dbReference type="EMBL" id="AP017928">
    <property type="protein sequence ID" value="BBA36824.1"/>
    <property type="molecule type" value="Genomic_DNA"/>
</dbReference>
<evidence type="ECO:0000256" key="2">
    <source>
        <dbReference type="ARBA" id="ARBA00022525"/>
    </source>
</evidence>
<dbReference type="Pfam" id="PF13930">
    <property type="entry name" value="Endonuclea_NS_2"/>
    <property type="match status" value="1"/>
</dbReference>
<dbReference type="PANTHER" id="PTHR32305">
    <property type="match status" value="1"/>
</dbReference>
<dbReference type="KEGG" id="mmai:sS8_4901"/>
<evidence type="ECO:0000259" key="4">
    <source>
        <dbReference type="Pfam" id="PF14449"/>
    </source>
</evidence>
<dbReference type="InterPro" id="IPR044929">
    <property type="entry name" value="DNA/RNA_non-sp_Endonuclease_sf"/>
</dbReference>
<evidence type="ECO:0000313" key="6">
    <source>
        <dbReference type="Proteomes" id="UP000266313"/>
    </source>
</evidence>
<dbReference type="Gene3D" id="2.180.10.10">
    <property type="entry name" value="RHS repeat-associated core"/>
    <property type="match status" value="1"/>
</dbReference>
<protein>
    <submittedName>
        <fullName evidence="5">Rhs-family protein</fullName>
    </submittedName>
</protein>
<name>A0A250KZA9_9GAMM</name>
<evidence type="ECO:0000313" key="5">
    <source>
        <dbReference type="EMBL" id="BBA36824.1"/>
    </source>
</evidence>
<gene>
    <name evidence="5" type="ORF">sS8_4901</name>
</gene>
<evidence type="ECO:0000259" key="3">
    <source>
        <dbReference type="Pfam" id="PF13930"/>
    </source>
</evidence>
<keyword evidence="2" id="KW-0964">Secreted</keyword>
<keyword evidence="6" id="KW-1185">Reference proteome</keyword>
<dbReference type="Gene3D" id="3.40.570.10">
    <property type="entry name" value="Extracellular Endonuclease, subunit A"/>
    <property type="match status" value="1"/>
</dbReference>
<dbReference type="InterPro" id="IPR050708">
    <property type="entry name" value="T6SS_VgrG/RHS"/>
</dbReference>
<dbReference type="PANTHER" id="PTHR32305:SF15">
    <property type="entry name" value="PROTEIN RHSA-RELATED"/>
    <property type="match status" value="1"/>
</dbReference>
<dbReference type="NCBIfam" id="TIGR03696">
    <property type="entry name" value="Rhs_assc_core"/>
    <property type="match status" value="1"/>
</dbReference>
<dbReference type="Pfam" id="PF14449">
    <property type="entry name" value="PT-TG"/>
    <property type="match status" value="1"/>
</dbReference>